<proteinExistence type="inferred from homology"/>
<dbReference type="RefSeq" id="WP_249242477.1">
    <property type="nucleotide sequence ID" value="NZ_CP096649.1"/>
</dbReference>
<dbReference type="InterPro" id="IPR013321">
    <property type="entry name" value="Arc_rbn_hlx_hlx"/>
</dbReference>
<dbReference type="Gene3D" id="1.10.1220.10">
    <property type="entry name" value="Met repressor-like"/>
    <property type="match status" value="1"/>
</dbReference>
<keyword evidence="2" id="KW-1277">Toxin-antitoxin system</keyword>
<dbReference type="InterPro" id="IPR007337">
    <property type="entry name" value="RelB/DinJ"/>
</dbReference>
<gene>
    <name evidence="3" type="ORF">M1R53_06770</name>
</gene>
<dbReference type="EMBL" id="CP096649">
    <property type="protein sequence ID" value="UQK58938.1"/>
    <property type="molecule type" value="Genomic_DNA"/>
</dbReference>
<dbReference type="AlphaFoldDB" id="A0A9E7DIS5"/>
<reference evidence="3" key="1">
    <citation type="submission" date="2022-04" db="EMBL/GenBank/DDBJ databases">
        <title>Complete genome sequences of Ezakiella coagulans and Fenollaria massiliensis.</title>
        <authorList>
            <person name="France M.T."/>
            <person name="Clifford J."/>
            <person name="Narina S."/>
            <person name="Rutt L."/>
            <person name="Ravel J."/>
        </authorList>
    </citation>
    <scope>NUCLEOTIDE SEQUENCE</scope>
    <source>
        <strain evidence="3">C0061C2</strain>
    </source>
</reference>
<protein>
    <submittedName>
        <fullName evidence="3">Type II toxin-antitoxin system RelB/DinJ family antitoxin</fullName>
    </submittedName>
</protein>
<dbReference type="GO" id="GO:0006355">
    <property type="term" value="P:regulation of DNA-templated transcription"/>
    <property type="evidence" value="ECO:0007669"/>
    <property type="project" value="InterPro"/>
</dbReference>
<comment type="similarity">
    <text evidence="1">Belongs to the RelB/DinJ antitoxin family.</text>
</comment>
<evidence type="ECO:0000313" key="3">
    <source>
        <dbReference type="EMBL" id="UQK58938.1"/>
    </source>
</evidence>
<evidence type="ECO:0000313" key="4">
    <source>
        <dbReference type="Proteomes" id="UP000831151"/>
    </source>
</evidence>
<dbReference type="PANTHER" id="PTHR38781:SF1">
    <property type="entry name" value="ANTITOXIN DINJ-RELATED"/>
    <property type="match status" value="1"/>
</dbReference>
<evidence type="ECO:0000256" key="2">
    <source>
        <dbReference type="ARBA" id="ARBA00022649"/>
    </source>
</evidence>
<name>A0A9E7DIS5_9FIRM</name>
<dbReference type="Proteomes" id="UP000831151">
    <property type="component" value="Chromosome"/>
</dbReference>
<accession>A0A9E7DIS5</accession>
<dbReference type="NCBIfam" id="TIGR02384">
    <property type="entry name" value="RelB_DinJ"/>
    <property type="match status" value="1"/>
</dbReference>
<dbReference type="KEGG" id="fms:M1R53_06770"/>
<organism evidence="3 4">
    <name type="scientific">Fenollaria massiliensis</name>
    <dbReference type="NCBI Taxonomy" id="938288"/>
    <lineage>
        <taxon>Bacteria</taxon>
        <taxon>Bacillati</taxon>
        <taxon>Bacillota</taxon>
        <taxon>Clostridia</taxon>
        <taxon>Eubacteriales</taxon>
        <taxon>Fenollaria</taxon>
    </lineage>
</organism>
<dbReference type="Pfam" id="PF04221">
    <property type="entry name" value="RelB"/>
    <property type="match status" value="1"/>
</dbReference>
<keyword evidence="4" id="KW-1185">Reference proteome</keyword>
<dbReference type="GO" id="GO:0006351">
    <property type="term" value="P:DNA-templated transcription"/>
    <property type="evidence" value="ECO:0007669"/>
    <property type="project" value="TreeGrafter"/>
</dbReference>
<sequence>MSKTSNVYIRVEPNVKDGAEAVLNELGLSMSNAVSIFLRQVVMHNGLPFEVKMPSKKPLVYEDLSEEDFDKEMLKAMDDFDNGRTYTADEVEKELSKEFE</sequence>
<dbReference type="PANTHER" id="PTHR38781">
    <property type="entry name" value="ANTITOXIN DINJ-RELATED"/>
    <property type="match status" value="1"/>
</dbReference>
<evidence type="ECO:0000256" key="1">
    <source>
        <dbReference type="ARBA" id="ARBA00010562"/>
    </source>
</evidence>